<keyword evidence="4 8" id="KW-0378">Hydrolase</keyword>
<evidence type="ECO:0000256" key="5">
    <source>
        <dbReference type="ARBA" id="ARBA00022825"/>
    </source>
</evidence>
<dbReference type="CDD" id="cd07477">
    <property type="entry name" value="Peptidases_S8_Subtilisin_subset"/>
    <property type="match status" value="1"/>
</dbReference>
<dbReference type="GO" id="GO:0004252">
    <property type="term" value="F:serine-type endopeptidase activity"/>
    <property type="evidence" value="ECO:0007669"/>
    <property type="project" value="UniProtKB-UniRule"/>
</dbReference>
<keyword evidence="5 8" id="KW-0720">Serine protease</keyword>
<sequence>MKYTATAILFLFTSSFTQAKSEGYLRKPKDDENVTKNSAETTDDVNRFLNVFNEGDEIEAQYEHEKQESTLSTMRSDSARFIVKYKSQVHMQAMHTFALASTKSSSSQVVMTFEDSDMEVVTMDDEETIAEYLASGNVDFMEPDPIRYLFDAIPSGPSRELQGEEIPYGINMVKALDVSDEFVKNRKVCVIDTGYDLNHEDLPKLNVGGNNNVGNLWSSDGNGHGSHCAGTIAAVENGVGVVGVNRNGEIGLHIERLFNGSGRPIFGSTIIGLAQDCVKAGSNVISMSLGGPVRSQAEETAFTEMYERDNVLVVAAAGNGSNTRCSWPACYDAVVSVAAIDENKELAFFSQRNADVELSGPGVDVLSTKSGGGYIKYSGTSMACPHVAGVAALVWSHYPEKSARDVRLALTMSAEDLGAPGRDNSFGYGLVRADRALSALDGDFTFPPTSAPTPEPPCFDEPSNYVNSRGNGCSWYEGGFFIDRCTWYGSAYANSDGITGGEACCVCGGGRTELPDTTDSPTMSPVVSTDAPTLAPVVTTPSPTSGPTKTSSPTRLPTISPTSSPTTGECRDVSDWEDSFGRTCQWYGFFRCLFFGGGRENEGLVANEACCACQ</sequence>
<evidence type="ECO:0000313" key="12">
    <source>
        <dbReference type="EMBL" id="GFH56146.1"/>
    </source>
</evidence>
<dbReference type="PANTHER" id="PTHR43806">
    <property type="entry name" value="PEPTIDASE S8"/>
    <property type="match status" value="1"/>
</dbReference>
<name>A0AAD3HAF0_9STRA</name>
<evidence type="ECO:0000259" key="11">
    <source>
        <dbReference type="Pfam" id="PF00082"/>
    </source>
</evidence>
<dbReference type="PROSITE" id="PS51892">
    <property type="entry name" value="SUBTILASE"/>
    <property type="match status" value="1"/>
</dbReference>
<evidence type="ECO:0000256" key="8">
    <source>
        <dbReference type="PROSITE-ProRule" id="PRU01240"/>
    </source>
</evidence>
<evidence type="ECO:0000256" key="2">
    <source>
        <dbReference type="ARBA" id="ARBA00022670"/>
    </source>
</evidence>
<evidence type="ECO:0000256" key="10">
    <source>
        <dbReference type="SAM" id="SignalP"/>
    </source>
</evidence>
<keyword evidence="3" id="KW-0479">Metal-binding</keyword>
<keyword evidence="2 8" id="KW-0645">Protease</keyword>
<proteinExistence type="inferred from homology"/>
<reference evidence="12 13" key="1">
    <citation type="journal article" date="2021" name="Sci. Rep.">
        <title>The genome of the diatom Chaetoceros tenuissimus carries an ancient integrated fragment of an extant virus.</title>
        <authorList>
            <person name="Hongo Y."/>
            <person name="Kimura K."/>
            <person name="Takaki Y."/>
            <person name="Yoshida Y."/>
            <person name="Baba S."/>
            <person name="Kobayashi G."/>
            <person name="Nagasaki K."/>
            <person name="Hano T."/>
            <person name="Tomaru Y."/>
        </authorList>
    </citation>
    <scope>NUCLEOTIDE SEQUENCE [LARGE SCALE GENOMIC DNA]</scope>
    <source>
        <strain evidence="12 13">NIES-3715</strain>
    </source>
</reference>
<comment type="similarity">
    <text evidence="1 8">Belongs to the peptidase S8 family.</text>
</comment>
<dbReference type="GO" id="GO:0006508">
    <property type="term" value="P:proteolysis"/>
    <property type="evidence" value="ECO:0007669"/>
    <property type="project" value="UniProtKB-KW"/>
</dbReference>
<dbReference type="PROSITE" id="PS00137">
    <property type="entry name" value="SUBTILASE_HIS"/>
    <property type="match status" value="1"/>
</dbReference>
<dbReference type="InterPro" id="IPR015500">
    <property type="entry name" value="Peptidase_S8_subtilisin-rel"/>
</dbReference>
<evidence type="ECO:0000256" key="3">
    <source>
        <dbReference type="ARBA" id="ARBA00022723"/>
    </source>
</evidence>
<protein>
    <recommendedName>
        <fullName evidence="7">subtilisin</fullName>
        <ecNumber evidence="7">3.4.21.62</ecNumber>
    </recommendedName>
</protein>
<dbReference type="PROSITE" id="PS00138">
    <property type="entry name" value="SUBTILASE_SER"/>
    <property type="match status" value="1"/>
</dbReference>
<gene>
    <name evidence="12" type="ORF">CTEN210_12622</name>
</gene>
<feature type="active site" description="Charge relay system" evidence="8">
    <location>
        <position position="381"/>
    </location>
</feature>
<evidence type="ECO:0000256" key="1">
    <source>
        <dbReference type="ARBA" id="ARBA00011073"/>
    </source>
</evidence>
<feature type="active site" description="Charge relay system" evidence="8">
    <location>
        <position position="192"/>
    </location>
</feature>
<dbReference type="PANTHER" id="PTHR43806:SF11">
    <property type="entry name" value="CEREVISIN-RELATED"/>
    <property type="match status" value="1"/>
</dbReference>
<accession>A0AAD3HAF0</accession>
<dbReference type="PRINTS" id="PR00723">
    <property type="entry name" value="SUBTILISIN"/>
</dbReference>
<evidence type="ECO:0000256" key="6">
    <source>
        <dbReference type="ARBA" id="ARBA00023529"/>
    </source>
</evidence>
<dbReference type="Gene3D" id="3.40.50.200">
    <property type="entry name" value="Peptidase S8/S53 domain"/>
    <property type="match status" value="1"/>
</dbReference>
<dbReference type="InterPro" id="IPR022398">
    <property type="entry name" value="Peptidase_S8_His-AS"/>
</dbReference>
<dbReference type="InterPro" id="IPR034202">
    <property type="entry name" value="Subtilisin_Carlsberg-like"/>
</dbReference>
<keyword evidence="13" id="KW-1185">Reference proteome</keyword>
<keyword evidence="10" id="KW-0732">Signal</keyword>
<comment type="catalytic activity">
    <reaction evidence="6">
        <text>Hydrolysis of proteins with broad specificity for peptide bonds, and a preference for a large uncharged residue in P1. Hydrolyzes peptide amides.</text>
        <dbReference type="EC" id="3.4.21.62"/>
    </reaction>
</comment>
<feature type="region of interest" description="Disordered" evidence="9">
    <location>
        <begin position="515"/>
        <end position="570"/>
    </location>
</feature>
<feature type="domain" description="Peptidase S8/S53" evidence="11">
    <location>
        <begin position="184"/>
        <end position="429"/>
    </location>
</feature>
<dbReference type="SUPFAM" id="SSF52743">
    <property type="entry name" value="Subtilisin-like"/>
    <property type="match status" value="1"/>
</dbReference>
<feature type="chain" id="PRO_5042029378" description="subtilisin" evidence="10">
    <location>
        <begin position="20"/>
        <end position="614"/>
    </location>
</feature>
<evidence type="ECO:0000256" key="9">
    <source>
        <dbReference type="SAM" id="MobiDB-lite"/>
    </source>
</evidence>
<feature type="active site" description="Charge relay system" evidence="8">
    <location>
        <position position="224"/>
    </location>
</feature>
<feature type="compositionally biased region" description="Polar residues" evidence="9">
    <location>
        <begin position="515"/>
        <end position="527"/>
    </location>
</feature>
<evidence type="ECO:0000256" key="7">
    <source>
        <dbReference type="ARBA" id="ARBA00023619"/>
    </source>
</evidence>
<dbReference type="GO" id="GO:0046872">
    <property type="term" value="F:metal ion binding"/>
    <property type="evidence" value="ECO:0007669"/>
    <property type="project" value="UniProtKB-KW"/>
</dbReference>
<dbReference type="InterPro" id="IPR000209">
    <property type="entry name" value="Peptidase_S8/S53_dom"/>
</dbReference>
<evidence type="ECO:0000256" key="4">
    <source>
        <dbReference type="ARBA" id="ARBA00022801"/>
    </source>
</evidence>
<dbReference type="Proteomes" id="UP001054902">
    <property type="component" value="Unassembled WGS sequence"/>
</dbReference>
<comment type="caution">
    <text evidence="12">The sequence shown here is derived from an EMBL/GenBank/DDBJ whole genome shotgun (WGS) entry which is preliminary data.</text>
</comment>
<dbReference type="Pfam" id="PF00082">
    <property type="entry name" value="Peptidase_S8"/>
    <property type="match status" value="1"/>
</dbReference>
<organism evidence="12 13">
    <name type="scientific">Chaetoceros tenuissimus</name>
    <dbReference type="NCBI Taxonomy" id="426638"/>
    <lineage>
        <taxon>Eukaryota</taxon>
        <taxon>Sar</taxon>
        <taxon>Stramenopiles</taxon>
        <taxon>Ochrophyta</taxon>
        <taxon>Bacillariophyta</taxon>
        <taxon>Coscinodiscophyceae</taxon>
        <taxon>Chaetocerotophycidae</taxon>
        <taxon>Chaetocerotales</taxon>
        <taxon>Chaetocerotaceae</taxon>
        <taxon>Chaetoceros</taxon>
    </lineage>
</organism>
<feature type="signal peptide" evidence="10">
    <location>
        <begin position="1"/>
        <end position="19"/>
    </location>
</feature>
<dbReference type="GO" id="GO:0005615">
    <property type="term" value="C:extracellular space"/>
    <property type="evidence" value="ECO:0007669"/>
    <property type="project" value="TreeGrafter"/>
</dbReference>
<feature type="compositionally biased region" description="Low complexity" evidence="9">
    <location>
        <begin position="529"/>
        <end position="567"/>
    </location>
</feature>
<dbReference type="InterPro" id="IPR050131">
    <property type="entry name" value="Peptidase_S8_subtilisin-like"/>
</dbReference>
<dbReference type="EC" id="3.4.21.62" evidence="7"/>
<dbReference type="AlphaFoldDB" id="A0AAD3HAF0"/>
<dbReference type="InterPro" id="IPR023828">
    <property type="entry name" value="Peptidase_S8_Ser-AS"/>
</dbReference>
<evidence type="ECO:0000313" key="13">
    <source>
        <dbReference type="Proteomes" id="UP001054902"/>
    </source>
</evidence>
<dbReference type="InterPro" id="IPR036852">
    <property type="entry name" value="Peptidase_S8/S53_dom_sf"/>
</dbReference>
<dbReference type="EMBL" id="BLLK01000051">
    <property type="protein sequence ID" value="GFH56146.1"/>
    <property type="molecule type" value="Genomic_DNA"/>
</dbReference>